<sequence length="126" mass="14656">MKISSRPQTSIRMVSKKFRLLYPLEDKLNSFIERSECDTGGIDTLQLFFDTDLTDADEVNILDLKGGILQVETSLNWDEFSQLKFSEQQVEFINKIYVAVKKVVEVYSLSQNMYDEAFKELLNEIK</sequence>
<evidence type="ECO:0000313" key="1">
    <source>
        <dbReference type="EMBL" id="AZK46685.1"/>
    </source>
</evidence>
<name>A0A3S8RU64_9BACL</name>
<dbReference type="KEGG" id="plen:EIM92_11400"/>
<keyword evidence="2" id="KW-1185">Reference proteome</keyword>
<dbReference type="Proteomes" id="UP000273145">
    <property type="component" value="Chromosome"/>
</dbReference>
<dbReference type="RefSeq" id="WP_125082736.1">
    <property type="nucleotide sequence ID" value="NZ_CP034248.1"/>
</dbReference>
<dbReference type="AlphaFoldDB" id="A0A3S8RU64"/>
<gene>
    <name evidence="1" type="ORF">EIM92_11400</name>
</gene>
<accession>A0A3S8RU64</accession>
<evidence type="ECO:0000313" key="2">
    <source>
        <dbReference type="Proteomes" id="UP000273145"/>
    </source>
</evidence>
<dbReference type="OrthoDB" id="2607772at2"/>
<proteinExistence type="predicted"/>
<protein>
    <submittedName>
        <fullName evidence="1">Uncharacterized protein</fullName>
    </submittedName>
</protein>
<dbReference type="EMBL" id="CP034248">
    <property type="protein sequence ID" value="AZK46685.1"/>
    <property type="molecule type" value="Genomic_DNA"/>
</dbReference>
<reference evidence="1 2" key="1">
    <citation type="submission" date="2018-11" db="EMBL/GenBank/DDBJ databases">
        <title>Genome sequencing of Paenibacillus lentus DSM25539(T).</title>
        <authorList>
            <person name="Kook J.-K."/>
            <person name="Park S.-N."/>
            <person name="Lim Y.K."/>
        </authorList>
    </citation>
    <scope>NUCLEOTIDE SEQUENCE [LARGE SCALE GENOMIC DNA]</scope>
    <source>
        <strain evidence="1 2">DSM 25539</strain>
    </source>
</reference>
<organism evidence="1 2">
    <name type="scientific">Paenibacillus lentus</name>
    <dbReference type="NCBI Taxonomy" id="1338368"/>
    <lineage>
        <taxon>Bacteria</taxon>
        <taxon>Bacillati</taxon>
        <taxon>Bacillota</taxon>
        <taxon>Bacilli</taxon>
        <taxon>Bacillales</taxon>
        <taxon>Paenibacillaceae</taxon>
        <taxon>Paenibacillus</taxon>
    </lineage>
</organism>